<name>V3WXR5_HELRO</name>
<dbReference type="PANTHER" id="PTHR13172">
    <property type="entry name" value="MITOCHONDRIAL IMPORT INNER MEMBRANE TRANSLOCASE SUBUNIT TIM9B"/>
    <property type="match status" value="1"/>
</dbReference>
<dbReference type="OrthoDB" id="1551503at2759"/>
<keyword evidence="6 8" id="KW-0496">Mitochondrion</keyword>
<dbReference type="GeneID" id="20214777"/>
<comment type="domain">
    <text evidence="8">The twin CX3C motif contains 4 conserved Cys residues that form 2 disulfide bonds in the mitochondrial intermembrane space.</text>
</comment>
<keyword evidence="3" id="KW-0862">Zinc</keyword>
<feature type="domain" description="Tim10-like" evidence="9">
    <location>
        <begin position="2"/>
        <end position="56"/>
    </location>
</feature>
<reference evidence="10" key="1">
    <citation type="journal article" date="2013" name="Nature">
        <title>Insights into bilaterian evolution from three spiralian genomes.</title>
        <authorList>
            <person name="Simakov O."/>
            <person name="Marletaz F."/>
            <person name="Cho S.J."/>
            <person name="Edsinger-Gonzales E."/>
            <person name="Havlak P."/>
            <person name="Hellsten U."/>
            <person name="Kuo D.H."/>
            <person name="Larsson T."/>
            <person name="Lv J."/>
            <person name="Arendt D."/>
            <person name="Savage R."/>
            <person name="Osoegawa K."/>
            <person name="de Jong P."/>
            <person name="Grimwood J."/>
            <person name="Chapman J.A."/>
            <person name="Shapiro H."/>
            <person name="Aerts A."/>
            <person name="Otillar R.P."/>
            <person name="Terry A.Y."/>
            <person name="Boore J.L."/>
            <person name="Grigoriev I.V."/>
            <person name="Lindberg D.R."/>
            <person name="Seaver E.C."/>
            <person name="Weisblat D.A."/>
            <person name="Putnam N.H."/>
            <person name="Rokhsar D.S."/>
        </authorList>
    </citation>
    <scope>NUCLEOTIDE SEQUENCE</scope>
</reference>
<protein>
    <recommendedName>
        <fullName evidence="8">Mitochondrial import inner membrane translocase subunit</fullName>
    </recommendedName>
</protein>
<feature type="non-terminal residue" evidence="10">
    <location>
        <position position="1"/>
    </location>
</feature>
<dbReference type="Pfam" id="PF02953">
    <property type="entry name" value="zf-Tim10_DDP"/>
    <property type="match status" value="1"/>
</dbReference>
<comment type="subunit">
    <text evidence="8">Heterohexamer.</text>
</comment>
<evidence type="ECO:0000256" key="7">
    <source>
        <dbReference type="ARBA" id="ARBA00023157"/>
    </source>
</evidence>
<dbReference type="HOGENOM" id="CLU_141397_2_2_1"/>
<dbReference type="SUPFAM" id="SSF144122">
    <property type="entry name" value="Tim10-like"/>
    <property type="match status" value="1"/>
</dbReference>
<dbReference type="InterPro" id="IPR050673">
    <property type="entry name" value="Mito_inner_translocase_sub"/>
</dbReference>
<keyword evidence="8" id="KW-0472">Membrane</keyword>
<evidence type="ECO:0000256" key="4">
    <source>
        <dbReference type="ARBA" id="ARBA00022927"/>
    </source>
</evidence>
<dbReference type="Gene3D" id="1.10.287.810">
    <property type="entry name" value="Mitochondrial import inner membrane translocase subunit tim13 like domains"/>
    <property type="match status" value="1"/>
</dbReference>
<keyword evidence="1 8" id="KW-0813">Transport</keyword>
<dbReference type="RefSeq" id="XP_009011171.1">
    <property type="nucleotide sequence ID" value="XM_009012923.1"/>
</dbReference>
<keyword evidence="8" id="KW-0999">Mitochondrion inner membrane</keyword>
<evidence type="ECO:0000313" key="10">
    <source>
        <dbReference type="EMBL" id="ESO10902.1"/>
    </source>
</evidence>
<gene>
    <name evidence="10" type="ORF">HELRODRAFT_72628</name>
</gene>
<evidence type="ECO:0000256" key="2">
    <source>
        <dbReference type="ARBA" id="ARBA00022723"/>
    </source>
</evidence>
<keyword evidence="4 8" id="KW-0653">Protein transport</keyword>
<proteinExistence type="inferred from homology"/>
<evidence type="ECO:0000259" key="9">
    <source>
        <dbReference type="Pfam" id="PF02953"/>
    </source>
</evidence>
<keyword evidence="5 8" id="KW-0811">Translocation</keyword>
<accession>V3WXR5</accession>
<comment type="similarity">
    <text evidence="8">Belongs to the small Tim family.</text>
</comment>
<dbReference type="STRING" id="6412.T1G129"/>
<evidence type="ECO:0000256" key="3">
    <source>
        <dbReference type="ARBA" id="ARBA00022833"/>
    </source>
</evidence>
<dbReference type="EMBL" id="KB095858">
    <property type="protein sequence ID" value="ESO10902.1"/>
    <property type="molecule type" value="Genomic_DNA"/>
</dbReference>
<comment type="subcellular location">
    <subcellularLocation>
        <location evidence="8">Mitochondrion inner membrane</location>
        <topology evidence="8">Peripheral membrane protein</topology>
        <orientation evidence="8">Intermembrane side</orientation>
    </subcellularLocation>
</comment>
<evidence type="ECO:0000256" key="5">
    <source>
        <dbReference type="ARBA" id="ARBA00023010"/>
    </source>
</evidence>
<evidence type="ECO:0000256" key="6">
    <source>
        <dbReference type="ARBA" id="ARBA00023128"/>
    </source>
</evidence>
<sequence>LQDMCKTYNKVTELCFSKCISNMNGFRFTPDETSCVDHCGGKFISSNKVLMATFTEIQFKKQQQMLEEARSQQQAEANKAKMNP</sequence>
<keyword evidence="2" id="KW-0479">Metal-binding</keyword>
<keyword evidence="8" id="KW-0143">Chaperone</keyword>
<dbReference type="OMA" id="SKCISNM"/>
<dbReference type="InterPro" id="IPR004217">
    <property type="entry name" value="Tim10-like"/>
</dbReference>
<comment type="function">
    <text evidence="8">Mitochondrial intermembrane chaperone that participates in the import and insertion of some multi-pass transmembrane proteins into the mitochondrial inner membrane. Also required for the transfer of beta-barrel precursors from the TOM complex to the sorting and assembly machinery (SAM complex) of the outer membrane. Acts as a chaperone-like protein that protects the hydrophobic precursors from aggregation and guide them through the mitochondrial intermembrane space.</text>
</comment>
<dbReference type="InterPro" id="IPR035427">
    <property type="entry name" value="Tim10-like_dom_sf"/>
</dbReference>
<evidence type="ECO:0000256" key="1">
    <source>
        <dbReference type="ARBA" id="ARBA00022448"/>
    </source>
</evidence>
<keyword evidence="7 8" id="KW-1015">Disulfide bond</keyword>
<organism evidence="10">
    <name type="scientific">Helobdella robusta</name>
    <name type="common">Californian leech</name>
    <dbReference type="NCBI Taxonomy" id="6412"/>
    <lineage>
        <taxon>Eukaryota</taxon>
        <taxon>Metazoa</taxon>
        <taxon>Spiralia</taxon>
        <taxon>Lophotrochozoa</taxon>
        <taxon>Annelida</taxon>
        <taxon>Clitellata</taxon>
        <taxon>Hirudinea</taxon>
        <taxon>Rhynchobdellida</taxon>
        <taxon>Glossiphoniidae</taxon>
        <taxon>Helobdella</taxon>
    </lineage>
</organism>
<evidence type="ECO:0000256" key="8">
    <source>
        <dbReference type="RuleBase" id="RU367043"/>
    </source>
</evidence>